<dbReference type="PANTHER" id="PTHR34820">
    <property type="entry name" value="INNER MEMBRANE PROTEIN YEBZ"/>
    <property type="match status" value="1"/>
</dbReference>
<protein>
    <submittedName>
        <fullName evidence="9">Copper resistance protein CopC</fullName>
    </submittedName>
</protein>
<keyword evidence="4" id="KW-0186">Copper</keyword>
<proteinExistence type="predicted"/>
<feature type="domain" description="CopC" evidence="8">
    <location>
        <begin position="39"/>
        <end position="131"/>
    </location>
</feature>
<feature type="chain" id="PRO_5047319125" evidence="7">
    <location>
        <begin position="39"/>
        <end position="208"/>
    </location>
</feature>
<keyword evidence="2" id="KW-0479">Metal-binding</keyword>
<keyword evidence="3 7" id="KW-0732">Signal</keyword>
<comment type="caution">
    <text evidence="9">The sequence shown here is derived from an EMBL/GenBank/DDBJ whole genome shotgun (WGS) entry which is preliminary data.</text>
</comment>
<keyword evidence="6" id="KW-1133">Transmembrane helix</keyword>
<evidence type="ECO:0000256" key="1">
    <source>
        <dbReference type="ARBA" id="ARBA00004196"/>
    </source>
</evidence>
<dbReference type="InterPro" id="IPR014756">
    <property type="entry name" value="Ig_E-set"/>
</dbReference>
<sequence length="208" mass="20776">MNPQHTPGRQGWRRFGASLAAAAAIGGAALVCAPAASAHDSMVDSTPKDDAELTTAPTEATLQYSAELNKLGTVALLKDANGHQFEADPSVSGDTLTVDFGDPLPEGDYTLTVRVVSSDGHPVDQTLDFSVDLPGSSASPTSAATASASSSSAAALDTPQPTAESSEAAIPDAATTGGLPPAAVWAIAGVAVLAAAAVVLAKVRRQTK</sequence>
<feature type="transmembrane region" description="Helical" evidence="6">
    <location>
        <begin position="182"/>
        <end position="201"/>
    </location>
</feature>
<dbReference type="InterPro" id="IPR032694">
    <property type="entry name" value="CopC/D"/>
</dbReference>
<gene>
    <name evidence="9" type="ORF">GCM10023081_13100</name>
</gene>
<dbReference type="InterPro" id="IPR007348">
    <property type="entry name" value="CopC_dom"/>
</dbReference>
<evidence type="ECO:0000256" key="4">
    <source>
        <dbReference type="ARBA" id="ARBA00023008"/>
    </source>
</evidence>
<dbReference type="Pfam" id="PF04234">
    <property type="entry name" value="CopC"/>
    <property type="match status" value="1"/>
</dbReference>
<dbReference type="PROSITE" id="PS51318">
    <property type="entry name" value="TAT"/>
    <property type="match status" value="1"/>
</dbReference>
<dbReference type="Gene3D" id="2.60.40.1220">
    <property type="match status" value="1"/>
</dbReference>
<dbReference type="PANTHER" id="PTHR34820:SF4">
    <property type="entry name" value="INNER MEMBRANE PROTEIN YEBZ"/>
    <property type="match status" value="1"/>
</dbReference>
<dbReference type="RefSeq" id="WP_345149377.1">
    <property type="nucleotide sequence ID" value="NZ_BAABEO010000008.1"/>
</dbReference>
<accession>A0ABP7C2I9</accession>
<keyword evidence="10" id="KW-1185">Reference proteome</keyword>
<dbReference type="InterPro" id="IPR006311">
    <property type="entry name" value="TAT_signal"/>
</dbReference>
<evidence type="ECO:0000313" key="9">
    <source>
        <dbReference type="EMBL" id="GAA3676105.1"/>
    </source>
</evidence>
<feature type="compositionally biased region" description="Low complexity" evidence="5">
    <location>
        <begin position="136"/>
        <end position="155"/>
    </location>
</feature>
<evidence type="ECO:0000256" key="6">
    <source>
        <dbReference type="SAM" id="Phobius"/>
    </source>
</evidence>
<feature type="signal peptide" evidence="7">
    <location>
        <begin position="1"/>
        <end position="38"/>
    </location>
</feature>
<keyword evidence="6" id="KW-0812">Transmembrane</keyword>
<evidence type="ECO:0000256" key="5">
    <source>
        <dbReference type="SAM" id="MobiDB-lite"/>
    </source>
</evidence>
<keyword evidence="6" id="KW-0472">Membrane</keyword>
<dbReference type="Proteomes" id="UP001500752">
    <property type="component" value="Unassembled WGS sequence"/>
</dbReference>
<dbReference type="EMBL" id="BAABEO010000008">
    <property type="protein sequence ID" value="GAA3676105.1"/>
    <property type="molecule type" value="Genomic_DNA"/>
</dbReference>
<organism evidence="9 10">
    <name type="scientific">Arthrobacter ginkgonis</name>
    <dbReference type="NCBI Taxonomy" id="1630594"/>
    <lineage>
        <taxon>Bacteria</taxon>
        <taxon>Bacillati</taxon>
        <taxon>Actinomycetota</taxon>
        <taxon>Actinomycetes</taxon>
        <taxon>Micrococcales</taxon>
        <taxon>Micrococcaceae</taxon>
        <taxon>Arthrobacter</taxon>
    </lineage>
</organism>
<evidence type="ECO:0000256" key="3">
    <source>
        <dbReference type="ARBA" id="ARBA00022729"/>
    </source>
</evidence>
<feature type="region of interest" description="Disordered" evidence="5">
    <location>
        <begin position="131"/>
        <end position="168"/>
    </location>
</feature>
<evidence type="ECO:0000313" key="10">
    <source>
        <dbReference type="Proteomes" id="UP001500752"/>
    </source>
</evidence>
<reference evidence="10" key="1">
    <citation type="journal article" date="2019" name="Int. J. Syst. Evol. Microbiol.">
        <title>The Global Catalogue of Microorganisms (GCM) 10K type strain sequencing project: providing services to taxonomists for standard genome sequencing and annotation.</title>
        <authorList>
            <consortium name="The Broad Institute Genomics Platform"/>
            <consortium name="The Broad Institute Genome Sequencing Center for Infectious Disease"/>
            <person name="Wu L."/>
            <person name="Ma J."/>
        </authorList>
    </citation>
    <scope>NUCLEOTIDE SEQUENCE [LARGE SCALE GENOMIC DNA]</scope>
    <source>
        <strain evidence="10">JCM 30742</strain>
    </source>
</reference>
<evidence type="ECO:0000259" key="8">
    <source>
        <dbReference type="Pfam" id="PF04234"/>
    </source>
</evidence>
<dbReference type="InterPro" id="IPR014755">
    <property type="entry name" value="Cu-Rt/internalin_Ig-like"/>
</dbReference>
<name>A0ABP7C2I9_9MICC</name>
<dbReference type="SUPFAM" id="SSF81296">
    <property type="entry name" value="E set domains"/>
    <property type="match status" value="1"/>
</dbReference>
<evidence type="ECO:0000256" key="7">
    <source>
        <dbReference type="SAM" id="SignalP"/>
    </source>
</evidence>
<evidence type="ECO:0000256" key="2">
    <source>
        <dbReference type="ARBA" id="ARBA00022723"/>
    </source>
</evidence>
<comment type="subcellular location">
    <subcellularLocation>
        <location evidence="1">Cell envelope</location>
    </subcellularLocation>
</comment>